<name>A0ABM6H4R1_9ACTN</name>
<dbReference type="Pfam" id="PF26526">
    <property type="entry name" value="DUF8175"/>
    <property type="match status" value="1"/>
</dbReference>
<feature type="region of interest" description="Disordered" evidence="1">
    <location>
        <begin position="23"/>
        <end position="79"/>
    </location>
</feature>
<reference evidence="4 5" key="1">
    <citation type="submission" date="2016-05" db="EMBL/GenBank/DDBJ databases">
        <authorList>
            <person name="Gu J."/>
        </authorList>
    </citation>
    <scope>NUCLEOTIDE SEQUENCE [LARGE SCALE GENOMIC DNA]</scope>
    <source>
        <strain evidence="4 5">ACCC40021</strain>
    </source>
</reference>
<keyword evidence="2" id="KW-0732">Signal</keyword>
<dbReference type="Proteomes" id="UP000187191">
    <property type="component" value="Chromosome"/>
</dbReference>
<evidence type="ECO:0000259" key="3">
    <source>
        <dbReference type="Pfam" id="PF26526"/>
    </source>
</evidence>
<proteinExistence type="predicted"/>
<feature type="region of interest" description="Disordered" evidence="1">
    <location>
        <begin position="224"/>
        <end position="252"/>
    </location>
</feature>
<evidence type="ECO:0000313" key="4">
    <source>
        <dbReference type="EMBL" id="APY90950.1"/>
    </source>
</evidence>
<feature type="signal peptide" evidence="2">
    <location>
        <begin position="1"/>
        <end position="19"/>
    </location>
</feature>
<protein>
    <recommendedName>
        <fullName evidence="3">DUF8175 domain-containing protein</fullName>
    </recommendedName>
</protein>
<evidence type="ECO:0000313" key="5">
    <source>
        <dbReference type="Proteomes" id="UP000187191"/>
    </source>
</evidence>
<gene>
    <name evidence="4" type="ORF">A7J05_19285</name>
</gene>
<feature type="domain" description="DUF8175" evidence="3">
    <location>
        <begin position="116"/>
        <end position="217"/>
    </location>
</feature>
<evidence type="ECO:0000256" key="2">
    <source>
        <dbReference type="SAM" id="SignalP"/>
    </source>
</evidence>
<evidence type="ECO:0000256" key="1">
    <source>
        <dbReference type="SAM" id="MobiDB-lite"/>
    </source>
</evidence>
<accession>A0ABM6H4R1</accession>
<sequence>MVWGAAVAGAAVLALTGYAVLTGDDDDTRNTGGSGKPGTSASEPVKTYAPPDEWTEPGKWASLPRGKRTDDQGNPVGFPHTPQGAVAQMFAAHFTEVNSERSLYEEQVGAYESYMSEADQTPSTRRQVEKDAKKADVSVRRDFGMPTSGDIPAGGYMRSRPIGFKIIQQSKNEVSIYALSRVTSKASETAKEKGSYTRIVTAARWENGDWKLSGEAISQALEAEEGNEGPEIAAPGDAKFEEAGWTAIREAS</sequence>
<dbReference type="EMBL" id="CP015588">
    <property type="protein sequence ID" value="APY90950.1"/>
    <property type="molecule type" value="Genomic_DNA"/>
</dbReference>
<dbReference type="InterPro" id="IPR058488">
    <property type="entry name" value="DUF8175"/>
</dbReference>
<feature type="region of interest" description="Disordered" evidence="1">
    <location>
        <begin position="116"/>
        <end position="136"/>
    </location>
</feature>
<feature type="chain" id="PRO_5046963387" description="DUF8175 domain-containing protein" evidence="2">
    <location>
        <begin position="20"/>
        <end position="252"/>
    </location>
</feature>
<feature type="compositionally biased region" description="Basic and acidic residues" evidence="1">
    <location>
        <begin position="126"/>
        <end position="136"/>
    </location>
</feature>
<organism evidence="4 5">
    <name type="scientific">Streptomyces alfalfae</name>
    <dbReference type="NCBI Taxonomy" id="1642299"/>
    <lineage>
        <taxon>Bacteria</taxon>
        <taxon>Bacillati</taxon>
        <taxon>Actinomycetota</taxon>
        <taxon>Actinomycetes</taxon>
        <taxon>Kitasatosporales</taxon>
        <taxon>Streptomycetaceae</taxon>
        <taxon>Streptomyces</taxon>
    </lineage>
</organism>
<keyword evidence="5" id="KW-1185">Reference proteome</keyword>